<reference evidence="3" key="1">
    <citation type="submission" date="2017-12" db="EMBL/GenBank/DDBJ databases">
        <authorList>
            <consortium name="DOE Joint Genome Institute"/>
            <person name="Mondo S.J."/>
            <person name="Kjaerbolling I."/>
            <person name="Vesth T.C."/>
            <person name="Frisvad J.C."/>
            <person name="Nybo J.L."/>
            <person name="Theobald S."/>
            <person name="Kuo A."/>
            <person name="Bowyer P."/>
            <person name="Matsuda Y."/>
            <person name="Lyhne E.K."/>
            <person name="Kogle M.E."/>
            <person name="Clum A."/>
            <person name="Lipzen A."/>
            <person name="Salamov A."/>
            <person name="Ngan C.Y."/>
            <person name="Daum C."/>
            <person name="Chiniquy J."/>
            <person name="Barry K."/>
            <person name="LaButti K."/>
            <person name="Haridas S."/>
            <person name="Simmons B.A."/>
            <person name="Magnuson J.K."/>
            <person name="Mortensen U.H."/>
            <person name="Larsen T.O."/>
            <person name="Grigoriev I.V."/>
            <person name="Baker S.E."/>
            <person name="Andersen M.R."/>
            <person name="Nordberg H.P."/>
            <person name="Cantor M.N."/>
            <person name="Hua S.X."/>
        </authorList>
    </citation>
    <scope>NUCLEOTIDE SEQUENCE [LARGE SCALE GENOMIC DNA]</scope>
    <source>
        <strain evidence="3">IBT 19404</strain>
    </source>
</reference>
<feature type="domain" description="Carboxylesterase type B" evidence="1">
    <location>
        <begin position="1"/>
        <end position="81"/>
    </location>
</feature>
<organism evidence="2 3">
    <name type="scientific">Aspergillus taichungensis</name>
    <dbReference type="NCBI Taxonomy" id="482145"/>
    <lineage>
        <taxon>Eukaryota</taxon>
        <taxon>Fungi</taxon>
        <taxon>Dikarya</taxon>
        <taxon>Ascomycota</taxon>
        <taxon>Pezizomycotina</taxon>
        <taxon>Eurotiomycetes</taxon>
        <taxon>Eurotiomycetidae</taxon>
        <taxon>Eurotiales</taxon>
        <taxon>Aspergillaceae</taxon>
        <taxon>Aspergillus</taxon>
        <taxon>Aspergillus subgen. Circumdati</taxon>
    </lineage>
</organism>
<gene>
    <name evidence="2" type="ORF">BDW42DRAFT_189838</name>
</gene>
<sequence>MRYAKLPIDDLQFAAPVPPDQSTTVLNATVYVYYLGNRVSMDHVIIVSPPGEKILSASAQKDYTLDEDCLSVNVWDQAPGRRQEERWSSSGSKAEVHPLDFTQVDFQSGSSHTLAYIPHSGIASS</sequence>
<evidence type="ECO:0000313" key="2">
    <source>
        <dbReference type="EMBL" id="PLN86924.1"/>
    </source>
</evidence>
<dbReference type="EMBL" id="KZ559496">
    <property type="protein sequence ID" value="PLN86924.1"/>
    <property type="molecule type" value="Genomic_DNA"/>
</dbReference>
<dbReference type="OrthoDB" id="19653at2759"/>
<dbReference type="Pfam" id="PF00135">
    <property type="entry name" value="COesterase"/>
    <property type="match status" value="1"/>
</dbReference>
<evidence type="ECO:0000259" key="1">
    <source>
        <dbReference type="Pfam" id="PF00135"/>
    </source>
</evidence>
<dbReference type="Gene3D" id="3.40.50.1820">
    <property type="entry name" value="alpha/beta hydrolase"/>
    <property type="match status" value="1"/>
</dbReference>
<name>A0A2J5IA40_9EURO</name>
<dbReference type="Proteomes" id="UP000235023">
    <property type="component" value="Unassembled WGS sequence"/>
</dbReference>
<dbReference type="AlphaFoldDB" id="A0A2J5IA40"/>
<proteinExistence type="predicted"/>
<dbReference type="InterPro" id="IPR029058">
    <property type="entry name" value="AB_hydrolase_fold"/>
</dbReference>
<protein>
    <recommendedName>
        <fullName evidence="1">Carboxylesterase type B domain-containing protein</fullName>
    </recommendedName>
</protein>
<keyword evidence="3" id="KW-1185">Reference proteome</keyword>
<evidence type="ECO:0000313" key="3">
    <source>
        <dbReference type="Proteomes" id="UP000235023"/>
    </source>
</evidence>
<accession>A0A2J5IA40</accession>
<dbReference type="SUPFAM" id="SSF53474">
    <property type="entry name" value="alpha/beta-Hydrolases"/>
    <property type="match status" value="1"/>
</dbReference>
<dbReference type="InterPro" id="IPR002018">
    <property type="entry name" value="CarbesteraseB"/>
</dbReference>